<dbReference type="EMBL" id="JBHSNZ010000009">
    <property type="protein sequence ID" value="MFC5808935.1"/>
    <property type="molecule type" value="Genomic_DNA"/>
</dbReference>
<accession>A0ABW1B7F9</accession>
<comment type="caution">
    <text evidence="1">The sequence shown here is derived from an EMBL/GenBank/DDBJ whole genome shotgun (WGS) entry which is preliminary data.</text>
</comment>
<proteinExistence type="predicted"/>
<gene>
    <name evidence="1" type="ORF">ACFQGO_15735</name>
</gene>
<evidence type="ECO:0000313" key="2">
    <source>
        <dbReference type="Proteomes" id="UP001596112"/>
    </source>
</evidence>
<dbReference type="RefSeq" id="WP_272169266.1">
    <property type="nucleotide sequence ID" value="NZ_JAQOSL010000009.1"/>
</dbReference>
<name>A0ABW1B7F9_9ACTN</name>
<evidence type="ECO:0000313" key="1">
    <source>
        <dbReference type="EMBL" id="MFC5808935.1"/>
    </source>
</evidence>
<dbReference type="Proteomes" id="UP001596112">
    <property type="component" value="Unassembled WGS sequence"/>
</dbReference>
<sequence length="140" mass="14951">MTEQRTRVTADGKTLLDSTDGLCENVTGLPSKSATYRISTDAARSTKVAGVTPRLTAAWTFRSKRTSTDTYTVLPLSSVRFAPKLDLRSSAEAGKKLTVPLTLQGPAAKKPQGAASTPCPQRFREDGVRIACDREPGVAP</sequence>
<organism evidence="1 2">
    <name type="scientific">Streptomyces heilongjiangensis</name>
    <dbReference type="NCBI Taxonomy" id="945052"/>
    <lineage>
        <taxon>Bacteria</taxon>
        <taxon>Bacillati</taxon>
        <taxon>Actinomycetota</taxon>
        <taxon>Actinomycetes</taxon>
        <taxon>Kitasatosporales</taxon>
        <taxon>Streptomycetaceae</taxon>
        <taxon>Streptomyces</taxon>
    </lineage>
</organism>
<keyword evidence="2" id="KW-1185">Reference proteome</keyword>
<reference evidence="2" key="1">
    <citation type="journal article" date="2019" name="Int. J. Syst. Evol. Microbiol.">
        <title>The Global Catalogue of Microorganisms (GCM) 10K type strain sequencing project: providing services to taxonomists for standard genome sequencing and annotation.</title>
        <authorList>
            <consortium name="The Broad Institute Genomics Platform"/>
            <consortium name="The Broad Institute Genome Sequencing Center for Infectious Disease"/>
            <person name="Wu L."/>
            <person name="Ma J."/>
        </authorList>
    </citation>
    <scope>NUCLEOTIDE SEQUENCE [LARGE SCALE GENOMIC DNA]</scope>
    <source>
        <strain evidence="2">JCM 9918</strain>
    </source>
</reference>
<protein>
    <submittedName>
        <fullName evidence="1">Uncharacterized protein</fullName>
    </submittedName>
</protein>